<dbReference type="RefSeq" id="XP_007478568.1">
    <property type="nucleotide sequence ID" value="XM_007478506.3"/>
</dbReference>
<evidence type="ECO:0000256" key="3">
    <source>
        <dbReference type="SAM" id="MobiDB-lite"/>
    </source>
</evidence>
<feature type="compositionally biased region" description="Basic and acidic residues" evidence="3">
    <location>
        <begin position="142"/>
        <end position="172"/>
    </location>
</feature>
<dbReference type="Ensembl" id="ENSMODT00000041828.2">
    <property type="protein sequence ID" value="ENSMODP00000038720.1"/>
    <property type="gene ID" value="ENSMODG00000028030.2"/>
</dbReference>
<dbReference type="GO" id="GO:0048188">
    <property type="term" value="C:Set1C/COMPASS complex"/>
    <property type="evidence" value="ECO:0007669"/>
    <property type="project" value="InterPro"/>
</dbReference>
<protein>
    <submittedName>
        <fullName evidence="4">DPY30 domain containing 2</fullName>
    </submittedName>
</protein>
<dbReference type="GeneTree" id="ENSGT00940000162091"/>
<evidence type="ECO:0000313" key="4">
    <source>
        <dbReference type="Ensembl" id="ENSMODP00000038720.1"/>
    </source>
</evidence>
<reference evidence="4" key="3">
    <citation type="submission" date="2025-09" db="UniProtKB">
        <authorList>
            <consortium name="Ensembl"/>
        </authorList>
    </citation>
    <scope>IDENTIFICATION</scope>
</reference>
<dbReference type="InterPro" id="IPR037856">
    <property type="entry name" value="Sdc1/DPY30"/>
</dbReference>
<dbReference type="PANTHER" id="PTHR23356">
    <property type="entry name" value="DPY30-RELATED"/>
    <property type="match status" value="1"/>
</dbReference>
<dbReference type="Bgee" id="ENSMODG00000028030">
    <property type="expression patterns" value="Expressed in spermatocyte and 11 other cell types or tissues"/>
</dbReference>
<sequence>MELALDQQYLKRCLGSCLAQALAEVVRRRPSDPIEFLAYWLYDYRRKINEKEEKMIEKLHLEEEKNQNEMELQIAEQLKAEEIEFEMKHKEFQRKTSIETFPTPRSHGMSEKIGSWTLPTLEELDEPLLVLSKENITMQKEWIPEEHTDSDAQQDNTKHDKAEHDKTEHDNTTTDTTNLF</sequence>
<keyword evidence="2" id="KW-0175">Coiled coil</keyword>
<feature type="region of interest" description="Disordered" evidence="3">
    <location>
        <begin position="140"/>
        <end position="180"/>
    </location>
</feature>
<dbReference type="InterPro" id="IPR007858">
    <property type="entry name" value="Dpy-30_motif"/>
</dbReference>
<dbReference type="PANTHER" id="PTHR23356:SF16">
    <property type="entry name" value="DPY30 DOMAIN CONTAINING 2"/>
    <property type="match status" value="1"/>
</dbReference>
<dbReference type="HOGENOM" id="CLU_1340215_0_0_1"/>
<comment type="similarity">
    <text evidence="1">Belongs to the dpy-30 family.</text>
</comment>
<proteinExistence type="inferred from homology"/>
<dbReference type="InParanoid" id="K7DYW9"/>
<dbReference type="OMA" id="HNANVEY"/>
<organism evidence="4 5">
    <name type="scientific">Monodelphis domestica</name>
    <name type="common">Gray short-tailed opossum</name>
    <dbReference type="NCBI Taxonomy" id="13616"/>
    <lineage>
        <taxon>Eukaryota</taxon>
        <taxon>Metazoa</taxon>
        <taxon>Chordata</taxon>
        <taxon>Craniata</taxon>
        <taxon>Vertebrata</taxon>
        <taxon>Euteleostomi</taxon>
        <taxon>Mammalia</taxon>
        <taxon>Metatheria</taxon>
        <taxon>Didelphimorphia</taxon>
        <taxon>Didelphidae</taxon>
        <taxon>Monodelphis</taxon>
    </lineage>
</organism>
<dbReference type="GeneID" id="103098915"/>
<name>K7DYW9_MONDO</name>
<dbReference type="Gene3D" id="1.20.890.10">
    <property type="entry name" value="cAMP-dependent protein kinase regulatory subunit, dimerization-anchoring domain"/>
    <property type="match status" value="1"/>
</dbReference>
<accession>K7DYW9</accession>
<evidence type="ECO:0000256" key="1">
    <source>
        <dbReference type="ARBA" id="ARBA00010849"/>
    </source>
</evidence>
<dbReference type="InterPro" id="IPR049630">
    <property type="entry name" value="DYDC-like_DD"/>
</dbReference>
<dbReference type="CDD" id="cd22966">
    <property type="entry name" value="DD_DYDC-like"/>
    <property type="match status" value="1"/>
</dbReference>
<dbReference type="Proteomes" id="UP000002280">
    <property type="component" value="Chromosome 1"/>
</dbReference>
<gene>
    <name evidence="4" type="primary">DYDC2</name>
</gene>
<evidence type="ECO:0000313" key="5">
    <source>
        <dbReference type="Proteomes" id="UP000002280"/>
    </source>
</evidence>
<evidence type="ECO:0000256" key="2">
    <source>
        <dbReference type="SAM" id="Coils"/>
    </source>
</evidence>
<reference evidence="4 5" key="1">
    <citation type="journal article" date="2007" name="Nature">
        <title>Genome of the marsupial Monodelphis domestica reveals innovation in non-coding sequences.</title>
        <authorList>
            <person name="Mikkelsen T.S."/>
            <person name="Wakefield M.J."/>
            <person name="Aken B."/>
            <person name="Amemiya C.T."/>
            <person name="Chang J.L."/>
            <person name="Duke S."/>
            <person name="Garber M."/>
            <person name="Gentles A.J."/>
            <person name="Goodstadt L."/>
            <person name="Heger A."/>
            <person name="Jurka J."/>
            <person name="Kamal M."/>
            <person name="Mauceli E."/>
            <person name="Searle S.M."/>
            <person name="Sharpe T."/>
            <person name="Baker M.L."/>
            <person name="Batzer M.A."/>
            <person name="Benos P.V."/>
            <person name="Belov K."/>
            <person name="Clamp M."/>
            <person name="Cook A."/>
            <person name="Cuff J."/>
            <person name="Das R."/>
            <person name="Davidow L."/>
            <person name="Deakin J.E."/>
            <person name="Fazzari M.J."/>
            <person name="Glass J.L."/>
            <person name="Grabherr M."/>
            <person name="Greally J.M."/>
            <person name="Gu W."/>
            <person name="Hore T.A."/>
            <person name="Huttley G.A."/>
            <person name="Kleber M."/>
            <person name="Jirtle R.L."/>
            <person name="Koina E."/>
            <person name="Lee J.T."/>
            <person name="Mahony S."/>
            <person name="Marra M.A."/>
            <person name="Miller R.D."/>
            <person name="Nicholls R.D."/>
            <person name="Oda M."/>
            <person name="Papenfuss A.T."/>
            <person name="Parra Z.E."/>
            <person name="Pollock D.D."/>
            <person name="Ray D.A."/>
            <person name="Schein J.E."/>
            <person name="Speed T.P."/>
            <person name="Thompson K."/>
            <person name="VandeBerg J.L."/>
            <person name="Wade C.M."/>
            <person name="Walker J.A."/>
            <person name="Waters P.D."/>
            <person name="Webber C."/>
            <person name="Weidman J.R."/>
            <person name="Xie X."/>
            <person name="Zody M.C."/>
            <person name="Baldwin J."/>
            <person name="Abdouelleil A."/>
            <person name="Abdulkadir J."/>
            <person name="Abebe A."/>
            <person name="Abera B."/>
            <person name="Abreu J."/>
            <person name="Acer S.C."/>
            <person name="Aftuck L."/>
            <person name="Alexander A."/>
            <person name="An P."/>
            <person name="Anderson E."/>
            <person name="Anderson S."/>
            <person name="Arachi H."/>
            <person name="Azer M."/>
            <person name="Bachantsang P."/>
            <person name="Barry A."/>
            <person name="Bayul T."/>
            <person name="Berlin A."/>
            <person name="Bessette D."/>
            <person name="Bloom T."/>
            <person name="Bloom T."/>
            <person name="Boguslavskiy L."/>
            <person name="Bonnet C."/>
            <person name="Boukhgalter B."/>
            <person name="Bourzgui I."/>
            <person name="Brown A."/>
            <person name="Cahill P."/>
            <person name="Channer S."/>
            <person name="Cheshatsang Y."/>
            <person name="Chuda L."/>
            <person name="Citroen M."/>
            <person name="Collymore A."/>
            <person name="Cooke P."/>
            <person name="Costello M."/>
            <person name="D'Aco K."/>
            <person name="Daza R."/>
            <person name="De Haan G."/>
            <person name="DeGray S."/>
            <person name="DeMaso C."/>
            <person name="Dhargay N."/>
            <person name="Dooley K."/>
            <person name="Dooley E."/>
            <person name="Doricent M."/>
            <person name="Dorje P."/>
            <person name="Dorjee K."/>
            <person name="Dupes A."/>
            <person name="Elong R."/>
            <person name="Falk J."/>
            <person name="Farina A."/>
            <person name="Faro S."/>
            <person name="Ferguson D."/>
            <person name="Fisher S."/>
            <person name="Foley C.D."/>
            <person name="Franke A."/>
            <person name="Friedrich D."/>
            <person name="Gadbois L."/>
            <person name="Gearin G."/>
            <person name="Gearin C.R."/>
            <person name="Giannoukos G."/>
            <person name="Goode T."/>
            <person name="Graham J."/>
            <person name="Grandbois E."/>
            <person name="Grewal S."/>
            <person name="Gyaltsen K."/>
            <person name="Hafez N."/>
            <person name="Hagos B."/>
            <person name="Hall J."/>
            <person name="Henson C."/>
            <person name="Hollinger A."/>
            <person name="Honan T."/>
            <person name="Huard M.D."/>
            <person name="Hughes L."/>
            <person name="Hurhula B."/>
            <person name="Husby M.E."/>
            <person name="Kamat A."/>
            <person name="Kanga B."/>
            <person name="Kashin S."/>
            <person name="Khazanovich D."/>
            <person name="Kisner P."/>
            <person name="Lance K."/>
            <person name="Lara M."/>
            <person name="Lee W."/>
            <person name="Lennon N."/>
            <person name="Letendre F."/>
            <person name="LeVine R."/>
            <person name="Lipovsky A."/>
            <person name="Liu X."/>
            <person name="Liu J."/>
            <person name="Liu S."/>
            <person name="Lokyitsang T."/>
            <person name="Lokyitsang Y."/>
            <person name="Lubonja R."/>
            <person name="Lui A."/>
            <person name="MacDonald P."/>
            <person name="Magnisalis V."/>
            <person name="Maru K."/>
            <person name="Matthews C."/>
            <person name="McCusker W."/>
            <person name="McDonough S."/>
            <person name="Mehta T."/>
            <person name="Meldrim J."/>
            <person name="Meneus L."/>
            <person name="Mihai O."/>
            <person name="Mihalev A."/>
            <person name="Mihova T."/>
            <person name="Mittelman R."/>
            <person name="Mlenga V."/>
            <person name="Montmayeur A."/>
            <person name="Mulrain L."/>
            <person name="Navidi A."/>
            <person name="Naylor J."/>
            <person name="Negash T."/>
            <person name="Nguyen T."/>
            <person name="Nguyen N."/>
            <person name="Nicol R."/>
            <person name="Norbu C."/>
            <person name="Norbu N."/>
            <person name="Novod N."/>
            <person name="O'Neill B."/>
            <person name="Osman S."/>
            <person name="Markiewicz E."/>
            <person name="Oyono O.L."/>
            <person name="Patti C."/>
            <person name="Phunkhang P."/>
            <person name="Pierre F."/>
            <person name="Priest M."/>
            <person name="Raghuraman S."/>
            <person name="Rege F."/>
            <person name="Reyes R."/>
            <person name="Rise C."/>
            <person name="Rogov P."/>
            <person name="Ross K."/>
            <person name="Ryan E."/>
            <person name="Settipalli S."/>
            <person name="Shea T."/>
            <person name="Sherpa N."/>
            <person name="Shi L."/>
            <person name="Shih D."/>
            <person name="Sparrow T."/>
            <person name="Spaulding J."/>
            <person name="Stalker J."/>
            <person name="Stange-Thomann N."/>
            <person name="Stavropoulos S."/>
            <person name="Stone C."/>
            <person name="Strader C."/>
            <person name="Tesfaye S."/>
            <person name="Thomson T."/>
            <person name="Thoulutsang Y."/>
            <person name="Thoulutsang D."/>
            <person name="Topham K."/>
            <person name="Topping I."/>
            <person name="Tsamla T."/>
            <person name="Vassiliev H."/>
            <person name="Vo A."/>
            <person name="Wangchuk T."/>
            <person name="Wangdi T."/>
            <person name="Weiand M."/>
            <person name="Wilkinson J."/>
            <person name="Wilson A."/>
            <person name="Yadav S."/>
            <person name="Young G."/>
            <person name="Yu Q."/>
            <person name="Zembek L."/>
            <person name="Zhong D."/>
            <person name="Zimmer A."/>
            <person name="Zwirko Z."/>
            <person name="Jaffe D.B."/>
            <person name="Alvarez P."/>
            <person name="Brockman W."/>
            <person name="Butler J."/>
            <person name="Chin C."/>
            <person name="Gnerre S."/>
            <person name="MacCallum I."/>
            <person name="Graves J.A."/>
            <person name="Ponting C.P."/>
            <person name="Breen M."/>
            <person name="Samollow P.B."/>
            <person name="Lander E.S."/>
            <person name="Lindblad-Toh K."/>
        </authorList>
    </citation>
    <scope>NUCLEOTIDE SEQUENCE [LARGE SCALE GENOMIC DNA]</scope>
</reference>
<dbReference type="Pfam" id="PF05186">
    <property type="entry name" value="Dpy-30"/>
    <property type="match status" value="1"/>
</dbReference>
<feature type="coiled-coil region" evidence="2">
    <location>
        <begin position="49"/>
        <end position="95"/>
    </location>
</feature>
<dbReference type="OrthoDB" id="432281at2759"/>
<dbReference type="eggNOG" id="ENOG502STK0">
    <property type="taxonomic scope" value="Eukaryota"/>
</dbReference>
<dbReference type="FunCoup" id="K7DYW9">
    <property type="interactions" value="6"/>
</dbReference>
<dbReference type="AlphaFoldDB" id="K7DYW9"/>
<keyword evidence="5" id="KW-1185">Reference proteome</keyword>
<reference evidence="4" key="2">
    <citation type="submission" date="2025-08" db="UniProtKB">
        <authorList>
            <consortium name="Ensembl"/>
        </authorList>
    </citation>
    <scope>IDENTIFICATION</scope>
</reference>
<dbReference type="STRING" id="13616.ENSMODP00000038720"/>
<dbReference type="CTD" id="84332"/>